<evidence type="ECO:0000259" key="1">
    <source>
        <dbReference type="Pfam" id="PF01168"/>
    </source>
</evidence>
<accession>A0ABQ4CS15</accession>
<dbReference type="SUPFAM" id="SSF51419">
    <property type="entry name" value="PLP-binding barrel"/>
    <property type="match status" value="1"/>
</dbReference>
<sequence length="401" mass="42649">MSGKTPETSQRARFDKATAELDPPCAVVDLAAFDANSDALVSRAAGKPLRVASKSVRCRALLSRVLGRPGWHGVLAYTLAEANWLVRTGVTDDAVVAYPTADRAALRDLAGDERLRTGVTLMVDNVEQLDFLESTTGGTEIRLCVDLDASYRLAGGRVHLGVFRSPVHAPDQARALAEAIAKRPAFKLVGIMSYEAQIAGLGDAPPGRRARALAIRAMQRRSWRELLDRRGAVVEAVRAVTELEFVNGGGTGSVSLTGGDPSVTEITAGSGLYGPTLFDAYTAWRPTPAAFFAQPVVRRPGPGLVTVLGGGWIASGPAEPSRQPTPWLPAGLKMIGTEGAGEVQTPLRGPAADSLRVGDRVWFRHAKAGELAEHVNELHLIDDDTVIAVEPTYRGEGHAFL</sequence>
<dbReference type="RefSeq" id="WP_203714433.1">
    <property type="nucleotide sequence ID" value="NZ_BONE01000027.1"/>
</dbReference>
<dbReference type="PANTHER" id="PTHR28004">
    <property type="entry name" value="ZGC:162816-RELATED"/>
    <property type="match status" value="1"/>
</dbReference>
<dbReference type="Pfam" id="PF01168">
    <property type="entry name" value="Ala_racemase_N"/>
    <property type="match status" value="1"/>
</dbReference>
<name>A0ABQ4CS15_9ACTN</name>
<dbReference type="InterPro" id="IPR051466">
    <property type="entry name" value="D-amino_acid_metab_enzyme"/>
</dbReference>
<protein>
    <submittedName>
        <fullName evidence="2">Alanine racemase</fullName>
    </submittedName>
</protein>
<dbReference type="Proteomes" id="UP000604117">
    <property type="component" value="Unassembled WGS sequence"/>
</dbReference>
<dbReference type="PANTHER" id="PTHR28004:SF2">
    <property type="entry name" value="D-SERINE DEHYDRATASE"/>
    <property type="match status" value="1"/>
</dbReference>
<organism evidence="2 3">
    <name type="scientific">Asanoa siamensis</name>
    <dbReference type="NCBI Taxonomy" id="926357"/>
    <lineage>
        <taxon>Bacteria</taxon>
        <taxon>Bacillati</taxon>
        <taxon>Actinomycetota</taxon>
        <taxon>Actinomycetes</taxon>
        <taxon>Micromonosporales</taxon>
        <taxon>Micromonosporaceae</taxon>
        <taxon>Asanoa</taxon>
    </lineage>
</organism>
<reference evidence="2 3" key="1">
    <citation type="submission" date="2021-01" db="EMBL/GenBank/DDBJ databases">
        <title>Whole genome shotgun sequence of Asanoa siamensis NBRC 107932.</title>
        <authorList>
            <person name="Komaki H."/>
            <person name="Tamura T."/>
        </authorList>
    </citation>
    <scope>NUCLEOTIDE SEQUENCE [LARGE SCALE GENOMIC DNA]</scope>
    <source>
        <strain evidence="2 3">NBRC 107932</strain>
    </source>
</reference>
<evidence type="ECO:0000313" key="3">
    <source>
        <dbReference type="Proteomes" id="UP000604117"/>
    </source>
</evidence>
<proteinExistence type="predicted"/>
<dbReference type="EMBL" id="BONE01000027">
    <property type="protein sequence ID" value="GIF74086.1"/>
    <property type="molecule type" value="Genomic_DNA"/>
</dbReference>
<dbReference type="InterPro" id="IPR029066">
    <property type="entry name" value="PLP-binding_barrel"/>
</dbReference>
<keyword evidence="3" id="KW-1185">Reference proteome</keyword>
<comment type="caution">
    <text evidence="2">The sequence shown here is derived from an EMBL/GenBank/DDBJ whole genome shotgun (WGS) entry which is preliminary data.</text>
</comment>
<dbReference type="Gene3D" id="3.20.20.10">
    <property type="entry name" value="Alanine racemase"/>
    <property type="match status" value="1"/>
</dbReference>
<gene>
    <name evidence="2" type="ORF">Asi02nite_36040</name>
</gene>
<feature type="domain" description="Alanine racemase N-terminal" evidence="1">
    <location>
        <begin position="28"/>
        <end position="228"/>
    </location>
</feature>
<dbReference type="CDD" id="cd06813">
    <property type="entry name" value="PLPDE_III_DSD_D-TA_like_2"/>
    <property type="match status" value="1"/>
</dbReference>
<dbReference type="InterPro" id="IPR001608">
    <property type="entry name" value="Ala_racemase_N"/>
</dbReference>
<evidence type="ECO:0000313" key="2">
    <source>
        <dbReference type="EMBL" id="GIF74086.1"/>
    </source>
</evidence>